<dbReference type="Pfam" id="PF02698">
    <property type="entry name" value="DUF218"/>
    <property type="match status" value="1"/>
</dbReference>
<organism evidence="3 4">
    <name type="scientific">Staphylococcus ratti</name>
    <dbReference type="NCBI Taxonomy" id="2892440"/>
    <lineage>
        <taxon>Bacteria</taxon>
        <taxon>Bacillati</taxon>
        <taxon>Bacillota</taxon>
        <taxon>Bacilli</taxon>
        <taxon>Bacillales</taxon>
        <taxon>Staphylococcaceae</taxon>
        <taxon>Staphylococcus</taxon>
    </lineage>
</organism>
<sequence>MILVLHMILAIGYQLSYLHPWSQYVLCIIVMLSLVWITRHHLFTTQGRMFLGDVLSFTLVISSLCIGAFCVATLLPSWWSLPFSLLGQLSMVFLMTWPFYLYFTHLISKRPPSDATHQLIILGAGIFTEEVTPMLKSRLDAALHLQTLHSNTFQFIVSGGQGPDEPISEALAMQRYLISRGVPSSHIIMEDQSTNTVENLVYSKKHFKNPRGICVTSEFHVLRALKIAQRQGLTLVGFGAPSPLHLRARALIKDYCGLLLHHSRTWWIFSLIVVYVKAYLILS</sequence>
<feature type="transmembrane region" description="Helical" evidence="1">
    <location>
        <begin position="50"/>
        <end position="75"/>
    </location>
</feature>
<feature type="transmembrane region" description="Helical" evidence="1">
    <location>
        <begin position="20"/>
        <end position="38"/>
    </location>
</feature>
<keyword evidence="1" id="KW-0812">Transmembrane</keyword>
<dbReference type="EMBL" id="CP086654">
    <property type="protein sequence ID" value="UEX90482.1"/>
    <property type="molecule type" value="Genomic_DNA"/>
</dbReference>
<dbReference type="InterPro" id="IPR003848">
    <property type="entry name" value="DUF218"/>
</dbReference>
<feature type="transmembrane region" description="Helical" evidence="1">
    <location>
        <begin position="81"/>
        <end position="103"/>
    </location>
</feature>
<keyword evidence="4" id="KW-1185">Reference proteome</keyword>
<proteinExistence type="predicted"/>
<keyword evidence="1" id="KW-1133">Transmembrane helix</keyword>
<feature type="transmembrane region" description="Helical" evidence="1">
    <location>
        <begin position="265"/>
        <end position="282"/>
    </location>
</feature>
<reference evidence="3 4" key="1">
    <citation type="journal article" date="2022" name="Pathogens">
        <title>Staphylococcus ratti sp. nov. Isolated from a Lab Rat.</title>
        <authorList>
            <person name="Kovarovic V."/>
            <person name="Sedlacek I."/>
            <person name="Petras P."/>
            <person name="Kralova S."/>
            <person name="Maslanova I."/>
            <person name="Svec P."/>
            <person name="Neumann-Schaal M."/>
            <person name="Botka T."/>
            <person name="Gelbicova T."/>
            <person name="Stankova E."/>
            <person name="Doskar J."/>
            <person name="Pantucek R."/>
        </authorList>
    </citation>
    <scope>NUCLEOTIDE SEQUENCE [LARGE SCALE GENOMIC DNA]</scope>
    <source>
        <strain evidence="3 4">CCM 9025</strain>
    </source>
</reference>
<dbReference type="CDD" id="cd06259">
    <property type="entry name" value="YdcF-like"/>
    <property type="match status" value="1"/>
</dbReference>
<feature type="domain" description="DUF218" evidence="2">
    <location>
        <begin position="120"/>
        <end position="236"/>
    </location>
</feature>
<evidence type="ECO:0000313" key="4">
    <source>
        <dbReference type="Proteomes" id="UP001197626"/>
    </source>
</evidence>
<dbReference type="Gene3D" id="3.40.50.620">
    <property type="entry name" value="HUPs"/>
    <property type="match status" value="1"/>
</dbReference>
<dbReference type="RefSeq" id="WP_229292978.1">
    <property type="nucleotide sequence ID" value="NZ_CP086654.1"/>
</dbReference>
<dbReference type="InterPro" id="IPR051599">
    <property type="entry name" value="Cell_Envelope_Assoc"/>
</dbReference>
<evidence type="ECO:0000256" key="1">
    <source>
        <dbReference type="SAM" id="Phobius"/>
    </source>
</evidence>
<gene>
    <name evidence="3" type="ORF">LN051_02100</name>
</gene>
<accession>A0ABY3PDT0</accession>
<keyword evidence="1" id="KW-0472">Membrane</keyword>
<dbReference type="InterPro" id="IPR014729">
    <property type="entry name" value="Rossmann-like_a/b/a_fold"/>
</dbReference>
<name>A0ABY3PDT0_9STAP</name>
<dbReference type="PANTHER" id="PTHR30336">
    <property type="entry name" value="INNER MEMBRANE PROTEIN, PROBABLE PERMEASE"/>
    <property type="match status" value="1"/>
</dbReference>
<dbReference type="Proteomes" id="UP001197626">
    <property type="component" value="Chromosome"/>
</dbReference>
<protein>
    <submittedName>
        <fullName evidence="3">YdcF family protein</fullName>
    </submittedName>
</protein>
<evidence type="ECO:0000259" key="2">
    <source>
        <dbReference type="Pfam" id="PF02698"/>
    </source>
</evidence>
<dbReference type="PANTHER" id="PTHR30336:SF18">
    <property type="entry name" value="MEMBRANE PROTEIN"/>
    <property type="match status" value="1"/>
</dbReference>
<evidence type="ECO:0000313" key="3">
    <source>
        <dbReference type="EMBL" id="UEX90482.1"/>
    </source>
</evidence>